<feature type="region of interest" description="Disordered" evidence="1">
    <location>
        <begin position="126"/>
        <end position="146"/>
    </location>
</feature>
<evidence type="ECO:0000256" key="1">
    <source>
        <dbReference type="SAM" id="MobiDB-lite"/>
    </source>
</evidence>
<dbReference type="AlphaFoldDB" id="A0A9X2UNR3"/>
<feature type="compositionally biased region" description="Basic and acidic residues" evidence="1">
    <location>
        <begin position="70"/>
        <end position="83"/>
    </location>
</feature>
<evidence type="ECO:0000313" key="4">
    <source>
        <dbReference type="Proteomes" id="UP001155040"/>
    </source>
</evidence>
<dbReference type="EMBL" id="JANUBF010000030">
    <property type="protein sequence ID" value="MCS4037937.1"/>
    <property type="molecule type" value="Genomic_DNA"/>
</dbReference>
<proteinExistence type="predicted"/>
<protein>
    <submittedName>
        <fullName evidence="3">Uncharacterized protein</fullName>
    </submittedName>
</protein>
<organism evidence="3 4">
    <name type="scientific">Salinibacter ruber</name>
    <dbReference type="NCBI Taxonomy" id="146919"/>
    <lineage>
        <taxon>Bacteria</taxon>
        <taxon>Pseudomonadati</taxon>
        <taxon>Rhodothermota</taxon>
        <taxon>Rhodothermia</taxon>
        <taxon>Rhodothermales</taxon>
        <taxon>Salinibacteraceae</taxon>
        <taxon>Salinibacter</taxon>
    </lineage>
</organism>
<name>A0A9X2UNR3_9BACT</name>
<evidence type="ECO:0000313" key="3">
    <source>
        <dbReference type="EMBL" id="MCS4037937.1"/>
    </source>
</evidence>
<keyword evidence="2" id="KW-1133">Transmembrane helix</keyword>
<keyword evidence="2" id="KW-0472">Membrane</keyword>
<gene>
    <name evidence="3" type="ORF">GGQ01_003026</name>
</gene>
<comment type="caution">
    <text evidence="3">The sequence shown here is derived from an EMBL/GenBank/DDBJ whole genome shotgun (WGS) entry which is preliminary data.</text>
</comment>
<feature type="transmembrane region" description="Helical" evidence="2">
    <location>
        <begin position="31"/>
        <end position="52"/>
    </location>
</feature>
<reference evidence="3" key="1">
    <citation type="submission" date="2022-08" db="EMBL/GenBank/DDBJ databases">
        <title>Genomic Encyclopedia of Type Strains, Phase V (KMG-V): Genome sequencing to study the core and pangenomes of soil and plant-associated prokaryotes.</title>
        <authorList>
            <person name="Whitman W."/>
        </authorList>
    </citation>
    <scope>NUCLEOTIDE SEQUENCE</scope>
    <source>
        <strain evidence="3">SP3012</strain>
    </source>
</reference>
<keyword evidence="2" id="KW-0812">Transmembrane</keyword>
<accession>A0A9X2UNR3</accession>
<dbReference type="Proteomes" id="UP001155040">
    <property type="component" value="Unassembled WGS sequence"/>
</dbReference>
<sequence length="146" mass="16367">MITGLLFVQAVVFGILSAIIASNKNRSAGGWGALGLLFGLFGFIAAIAVGEAEDDARSSRRRSSQQKSSSSERRQTSPRREKQSPAQDFDPDEYRKKCLMCAEYIKLEARVCCHCGHEFSEKEVEQQIEKAKEMMRDDKSNEERGE</sequence>
<evidence type="ECO:0000256" key="2">
    <source>
        <dbReference type="SAM" id="Phobius"/>
    </source>
</evidence>
<feature type="region of interest" description="Disordered" evidence="1">
    <location>
        <begin position="52"/>
        <end position="91"/>
    </location>
</feature>
<dbReference type="RefSeq" id="WP_259091222.1">
    <property type="nucleotide sequence ID" value="NZ_JANTZY010000024.1"/>
</dbReference>